<dbReference type="KEGG" id="lez:GLE_4489"/>
<accession>A0A0S2DMA1</accession>
<evidence type="ECO:0000313" key="2">
    <source>
        <dbReference type="Proteomes" id="UP000061569"/>
    </source>
</evidence>
<proteinExistence type="predicted"/>
<dbReference type="AlphaFoldDB" id="A0A0S2DMA1"/>
<dbReference type="Proteomes" id="UP000061569">
    <property type="component" value="Chromosome"/>
</dbReference>
<dbReference type="PROSITE" id="PS51257">
    <property type="entry name" value="PROKAR_LIPOPROTEIN"/>
    <property type="match status" value="1"/>
</dbReference>
<dbReference type="PATRIC" id="fig|69.6.peg.4426"/>
<evidence type="ECO:0000313" key="1">
    <source>
        <dbReference type="EMBL" id="ALN59830.1"/>
    </source>
</evidence>
<reference evidence="1 2" key="1">
    <citation type="submission" date="2015-11" db="EMBL/GenBank/DDBJ databases">
        <title>Genome sequences of Lysobacter enzymogenes strain C3 and Lysobacter antibioticus ATCC 29479.</title>
        <authorList>
            <person name="Kobayashi D.Y."/>
        </authorList>
    </citation>
    <scope>NUCLEOTIDE SEQUENCE [LARGE SCALE GENOMIC DNA]</scope>
    <source>
        <strain evidence="1 2">C3</strain>
    </source>
</reference>
<protein>
    <submittedName>
        <fullName evidence="1">Lipoprotein</fullName>
    </submittedName>
</protein>
<keyword evidence="1" id="KW-0449">Lipoprotein</keyword>
<gene>
    <name evidence="1" type="ORF">GLE_4489</name>
</gene>
<sequence>MRYPIYAALPLALLLAACKPAASAADAAAAAKAAPAAPAPAPAAAKAPEATPAPAVAPVAPTPAATVAEPEIAKSFSKDMTYSDLRKRLLGAGWLPLRDPDCRGNVGGEARVCTYLPEVEGCSSDGYCKMWFANRDLGLRVRVGTYGPNDRGNTLGNGTATAVRYWEFVGLDAPVAAACPSRDFDQFLTRFAADPALARQFTAPLVKVVELRSDEDGDVPQPVYVLGSAYRGFNVRYQNGAYHFVYEGQPDKQPLKLNVSKQGANARLVAYRLNMSEGNSYRFEDKGGCWSLTEDPEPPSP</sequence>
<dbReference type="EMBL" id="CP013140">
    <property type="protein sequence ID" value="ALN59830.1"/>
    <property type="molecule type" value="Genomic_DNA"/>
</dbReference>
<organism evidence="1 2">
    <name type="scientific">Lysobacter enzymogenes</name>
    <dbReference type="NCBI Taxonomy" id="69"/>
    <lineage>
        <taxon>Bacteria</taxon>
        <taxon>Pseudomonadati</taxon>
        <taxon>Pseudomonadota</taxon>
        <taxon>Gammaproteobacteria</taxon>
        <taxon>Lysobacterales</taxon>
        <taxon>Lysobacteraceae</taxon>
        <taxon>Lysobacter</taxon>
    </lineage>
</organism>
<dbReference type="RefSeq" id="WP_057949095.1">
    <property type="nucleotide sequence ID" value="NZ_CP110813.1"/>
</dbReference>
<name>A0A0S2DMA1_LYSEN</name>
<dbReference type="STRING" id="69.GLE_4489"/>